<dbReference type="Pfam" id="PF07729">
    <property type="entry name" value="FCD"/>
    <property type="match status" value="1"/>
</dbReference>
<keyword evidence="2" id="KW-0238">DNA-binding</keyword>
<keyword evidence="3" id="KW-0804">Transcription</keyword>
<dbReference type="InterPro" id="IPR036390">
    <property type="entry name" value="WH_DNA-bd_sf"/>
</dbReference>
<dbReference type="InterPro" id="IPR036388">
    <property type="entry name" value="WH-like_DNA-bd_sf"/>
</dbReference>
<keyword evidence="1" id="KW-0805">Transcription regulation</keyword>
<reference evidence="5" key="2">
    <citation type="submission" date="2020-09" db="EMBL/GenBank/DDBJ databases">
        <authorList>
            <person name="Sun Q."/>
            <person name="Kim S."/>
        </authorList>
    </citation>
    <scope>NUCLEOTIDE SEQUENCE</scope>
    <source>
        <strain evidence="5">KCTC 42097</strain>
    </source>
</reference>
<dbReference type="GO" id="GO:0003700">
    <property type="term" value="F:DNA-binding transcription factor activity"/>
    <property type="evidence" value="ECO:0007669"/>
    <property type="project" value="InterPro"/>
</dbReference>
<dbReference type="PANTHER" id="PTHR43537">
    <property type="entry name" value="TRANSCRIPTIONAL REGULATOR, GNTR FAMILY"/>
    <property type="match status" value="1"/>
</dbReference>
<dbReference type="RefSeq" id="WP_189490046.1">
    <property type="nucleotide sequence ID" value="NZ_BMZO01000007.1"/>
</dbReference>
<reference evidence="5" key="1">
    <citation type="journal article" date="2014" name="Int. J. Syst. Evol. Microbiol.">
        <title>Complete genome sequence of Corynebacterium casei LMG S-19264T (=DSM 44701T), isolated from a smear-ripened cheese.</title>
        <authorList>
            <consortium name="US DOE Joint Genome Institute (JGI-PGF)"/>
            <person name="Walter F."/>
            <person name="Albersmeier A."/>
            <person name="Kalinowski J."/>
            <person name="Ruckert C."/>
        </authorList>
    </citation>
    <scope>NUCLEOTIDE SEQUENCE</scope>
    <source>
        <strain evidence="5">KCTC 42097</strain>
    </source>
</reference>
<dbReference type="SUPFAM" id="SSF48008">
    <property type="entry name" value="GntR ligand-binding domain-like"/>
    <property type="match status" value="1"/>
</dbReference>
<evidence type="ECO:0000313" key="5">
    <source>
        <dbReference type="EMBL" id="GHC73568.1"/>
    </source>
</evidence>
<dbReference type="Gene3D" id="1.20.120.530">
    <property type="entry name" value="GntR ligand-binding domain-like"/>
    <property type="match status" value="1"/>
</dbReference>
<evidence type="ECO:0000256" key="3">
    <source>
        <dbReference type="ARBA" id="ARBA00023163"/>
    </source>
</evidence>
<feature type="domain" description="HTH gntR-type" evidence="4">
    <location>
        <begin position="12"/>
        <end position="79"/>
    </location>
</feature>
<dbReference type="SMART" id="SM00345">
    <property type="entry name" value="HTH_GNTR"/>
    <property type="match status" value="1"/>
</dbReference>
<dbReference type="PROSITE" id="PS50949">
    <property type="entry name" value="HTH_GNTR"/>
    <property type="match status" value="1"/>
</dbReference>
<evidence type="ECO:0000259" key="4">
    <source>
        <dbReference type="PROSITE" id="PS50949"/>
    </source>
</evidence>
<dbReference type="InterPro" id="IPR008920">
    <property type="entry name" value="TF_FadR/GntR_C"/>
</dbReference>
<name>A0A8J3GGJ6_9HYPH</name>
<dbReference type="InterPro" id="IPR000524">
    <property type="entry name" value="Tscrpt_reg_HTH_GntR"/>
</dbReference>
<evidence type="ECO:0000256" key="1">
    <source>
        <dbReference type="ARBA" id="ARBA00023015"/>
    </source>
</evidence>
<organism evidence="5 6">
    <name type="scientific">Limoniibacter endophyticus</name>
    <dbReference type="NCBI Taxonomy" id="1565040"/>
    <lineage>
        <taxon>Bacteria</taxon>
        <taxon>Pseudomonadati</taxon>
        <taxon>Pseudomonadota</taxon>
        <taxon>Alphaproteobacteria</taxon>
        <taxon>Hyphomicrobiales</taxon>
        <taxon>Bartonellaceae</taxon>
        <taxon>Limoniibacter</taxon>
    </lineage>
</organism>
<keyword evidence="6" id="KW-1185">Reference proteome</keyword>
<comment type="caution">
    <text evidence="5">The sequence shown here is derived from an EMBL/GenBank/DDBJ whole genome shotgun (WGS) entry which is preliminary data.</text>
</comment>
<dbReference type="AlphaFoldDB" id="A0A8J3GGJ6"/>
<dbReference type="SUPFAM" id="SSF46785">
    <property type="entry name" value="Winged helix' DNA-binding domain"/>
    <property type="match status" value="1"/>
</dbReference>
<dbReference type="EMBL" id="BMZO01000007">
    <property type="protein sequence ID" value="GHC73568.1"/>
    <property type="molecule type" value="Genomic_DNA"/>
</dbReference>
<evidence type="ECO:0000256" key="2">
    <source>
        <dbReference type="ARBA" id="ARBA00023125"/>
    </source>
</evidence>
<dbReference type="GO" id="GO:0003677">
    <property type="term" value="F:DNA binding"/>
    <property type="evidence" value="ECO:0007669"/>
    <property type="project" value="UniProtKB-KW"/>
</dbReference>
<gene>
    <name evidence="5" type="ORF">GCM10010136_21780</name>
</gene>
<accession>A0A8J3GGJ6</accession>
<dbReference type="Proteomes" id="UP000641137">
    <property type="component" value="Unassembled WGS sequence"/>
</dbReference>
<dbReference type="PANTHER" id="PTHR43537:SF45">
    <property type="entry name" value="GNTR FAMILY REGULATORY PROTEIN"/>
    <property type="match status" value="1"/>
</dbReference>
<evidence type="ECO:0000313" key="6">
    <source>
        <dbReference type="Proteomes" id="UP000641137"/>
    </source>
</evidence>
<dbReference type="Pfam" id="PF00392">
    <property type="entry name" value="GntR"/>
    <property type="match status" value="1"/>
</dbReference>
<dbReference type="Gene3D" id="1.10.10.10">
    <property type="entry name" value="Winged helix-like DNA-binding domain superfamily/Winged helix DNA-binding domain"/>
    <property type="match status" value="1"/>
</dbReference>
<protein>
    <submittedName>
        <fullName evidence="5">GntR family transcriptional regulator</fullName>
    </submittedName>
</protein>
<sequence>MPSSHSPTPGTVAASEIAYVRLQQMIVRLELLPGALMTEGALIERLDMGRTPVREALQRLALEGFAEIRPRSGIAISPLHISDWLQVLDAAFGLKIVLARSAARFPPLENDLFRKAALNMQRATVSGNVVSYLEAESNLDLAIAQASANGFAARAAAPLQAHARRFWYRFRSEQGLASVAEKHLALINAIMSGDVTGAGQRAEECHLTVRRMAEQTASAR</sequence>
<dbReference type="InterPro" id="IPR011711">
    <property type="entry name" value="GntR_C"/>
</dbReference>
<proteinExistence type="predicted"/>